<comment type="caution">
    <text evidence="1">The sequence shown here is derived from an EMBL/GenBank/DDBJ whole genome shotgun (WGS) entry which is preliminary data.</text>
</comment>
<keyword evidence="2" id="KW-1185">Reference proteome</keyword>
<dbReference type="EMBL" id="CM042038">
    <property type="protein sequence ID" value="KAI3730982.1"/>
    <property type="molecule type" value="Genomic_DNA"/>
</dbReference>
<proteinExistence type="predicted"/>
<reference evidence="2" key="1">
    <citation type="journal article" date="2022" name="Mol. Ecol. Resour.">
        <title>The genomes of chicory, endive, great burdock and yacon provide insights into Asteraceae palaeo-polyploidization history and plant inulin production.</title>
        <authorList>
            <person name="Fan W."/>
            <person name="Wang S."/>
            <person name="Wang H."/>
            <person name="Wang A."/>
            <person name="Jiang F."/>
            <person name="Liu H."/>
            <person name="Zhao H."/>
            <person name="Xu D."/>
            <person name="Zhang Y."/>
        </authorList>
    </citation>
    <scope>NUCLEOTIDE SEQUENCE [LARGE SCALE GENOMIC DNA]</scope>
    <source>
        <strain evidence="2">cv. Yunnan</strain>
    </source>
</reference>
<protein>
    <submittedName>
        <fullName evidence="1">Uncharacterized protein</fullName>
    </submittedName>
</protein>
<evidence type="ECO:0000313" key="1">
    <source>
        <dbReference type="EMBL" id="KAI3730982.1"/>
    </source>
</evidence>
<dbReference type="Proteomes" id="UP001056120">
    <property type="component" value="Linkage Group LG21"/>
</dbReference>
<reference evidence="1 2" key="2">
    <citation type="journal article" date="2022" name="Mol. Ecol. Resour.">
        <title>The genomes of chicory, endive, great burdock and yacon provide insights into Asteraceae paleo-polyploidization history and plant inulin production.</title>
        <authorList>
            <person name="Fan W."/>
            <person name="Wang S."/>
            <person name="Wang H."/>
            <person name="Wang A."/>
            <person name="Jiang F."/>
            <person name="Liu H."/>
            <person name="Zhao H."/>
            <person name="Xu D."/>
            <person name="Zhang Y."/>
        </authorList>
    </citation>
    <scope>NUCLEOTIDE SEQUENCE [LARGE SCALE GENOMIC DNA]</scope>
    <source>
        <strain evidence="2">cv. Yunnan</strain>
        <tissue evidence="1">Leaves</tissue>
    </source>
</reference>
<name>A0ACB9C9M0_9ASTR</name>
<evidence type="ECO:0000313" key="2">
    <source>
        <dbReference type="Proteomes" id="UP001056120"/>
    </source>
</evidence>
<sequence>MESSDGKIYSSSFPHSSSTSKQRNYDVFLSYKPKDTLKNFTGHLFTALDRADISTFRPYHNSLLMGDDVRLESFKAIQESRVSIIVFSKNYVSSSSCRDELVRILECEKTHRRLIIPVFYEVNPIDLLKQVQSFGIVFEAANLSEWDMRVIAGGHEAKFIQKIVGHVLDKVRRIKLHVAKHPVGLDSRVEYLNSILKIGPGDVRMVGVYGMGGIGKTTITKSFFNVAFHLFEGSCFLANIREEAKSSNGIARLQGQLLFGIRILKDKCLLRIYENQTVGMHDLLRDMGRHIVRSTLPGKHSRLWLHKDVCQILTNLKILNLSKSKLLRASPDFSGTPNLEELYLKNCKNMSSVHPSIGCLRRLTELSMGSCSNLQSLPNSICNATSLESLNLYDYSNLHQLPEDLGSLRCLKVLHVDKTAIKKLPDSIGLLANLIELNLNLCLKLSALPNNICNLRSLEVLIVNRCPKLEELPADLGNMECLRELDVAGTAIKCLPDSIRHLKNLTELYLSDNCRSLVSKSHFHFMSFDFLASPTCLNATSFLPSAVSCLHSLSELNLSSCSLSDGDIPDDLTGLSSLHTLDIRYNMFCVLPSSLGQLTTLEELYLCSCWKLKTVMEFPPNLHRLTSRDCRSLENIPHLSNMKFLRHLNLECCCKLVEILGLEKLNCLQEIYLEGCYCLSTSFENSLFQGYSGRFLTCSLYLSRRAIPHWFHHQRLGSSISFVVENDYVELALWVDYVQEAKDMGLDNIGVVMHNKTNGIKWSNNGYTFNSIAPGAKTWVNFGSQIYPLKTGDQIEVSFEAHGDLKVDKCGIHLAYNLIR</sequence>
<gene>
    <name evidence="1" type="ORF">L1987_62164</name>
</gene>
<organism evidence="1 2">
    <name type="scientific">Smallanthus sonchifolius</name>
    <dbReference type="NCBI Taxonomy" id="185202"/>
    <lineage>
        <taxon>Eukaryota</taxon>
        <taxon>Viridiplantae</taxon>
        <taxon>Streptophyta</taxon>
        <taxon>Embryophyta</taxon>
        <taxon>Tracheophyta</taxon>
        <taxon>Spermatophyta</taxon>
        <taxon>Magnoliopsida</taxon>
        <taxon>eudicotyledons</taxon>
        <taxon>Gunneridae</taxon>
        <taxon>Pentapetalae</taxon>
        <taxon>asterids</taxon>
        <taxon>campanulids</taxon>
        <taxon>Asterales</taxon>
        <taxon>Asteraceae</taxon>
        <taxon>Asteroideae</taxon>
        <taxon>Heliantheae alliance</taxon>
        <taxon>Millerieae</taxon>
        <taxon>Smallanthus</taxon>
    </lineage>
</organism>
<accession>A0ACB9C9M0</accession>